<name>A0A098LDU9_9BACT</name>
<reference evidence="4 5" key="1">
    <citation type="submission" date="2014-09" db="EMBL/GenBank/DDBJ databases">
        <title>Sporocytophaga myxococcoides PG-01 genome sequencing.</title>
        <authorList>
            <person name="Liu L."/>
            <person name="Gao P.J."/>
            <person name="Chen G.J."/>
            <person name="Wang L.S."/>
        </authorList>
    </citation>
    <scope>NUCLEOTIDE SEQUENCE [LARGE SCALE GENOMIC DNA]</scope>
    <source>
        <strain evidence="4 5">PG-01</strain>
    </source>
</reference>
<dbReference type="GO" id="GO:0004113">
    <property type="term" value="F:2',3'-cyclic-nucleotide 3'-phosphodiesterase activity"/>
    <property type="evidence" value="ECO:0007669"/>
    <property type="project" value="InterPro"/>
</dbReference>
<feature type="domain" description="Phosphoesterase HXTX" evidence="3">
    <location>
        <begin position="10"/>
        <end position="89"/>
    </location>
</feature>
<dbReference type="EMBL" id="BBLT01000003">
    <property type="protein sequence ID" value="GAL84634.1"/>
    <property type="molecule type" value="Genomic_DNA"/>
</dbReference>
<dbReference type="InterPro" id="IPR004175">
    <property type="entry name" value="RNA_CPDase"/>
</dbReference>
<keyword evidence="1 2" id="KW-0378">Hydrolase</keyword>
<evidence type="ECO:0000313" key="4">
    <source>
        <dbReference type="EMBL" id="GAL84634.1"/>
    </source>
</evidence>
<dbReference type="Proteomes" id="UP000030185">
    <property type="component" value="Unassembled WGS sequence"/>
</dbReference>
<dbReference type="RefSeq" id="WP_045461829.1">
    <property type="nucleotide sequence ID" value="NZ_BBLT01000003.1"/>
</dbReference>
<dbReference type="EC" id="3.1.4.58" evidence="2"/>
<dbReference type="Pfam" id="PF02834">
    <property type="entry name" value="LigT_PEase"/>
    <property type="match status" value="1"/>
</dbReference>
<keyword evidence="5" id="KW-1185">Reference proteome</keyword>
<dbReference type="AlphaFoldDB" id="A0A098LDU9"/>
<feature type="active site" description="Proton donor" evidence="2">
    <location>
        <position position="40"/>
    </location>
</feature>
<sequence>MSEHRLFVALPLPDQTKKLIGEYQANLQTQIKWIPRDNLHITLAFIGETSFERISGINSVLKKVSDSFPIFSLTINNIRAVKGSSGMIWVTFEENQFYTSLAISLREKLNLNEKRKPLPHINLARLKKPTYREPLSEDPKFEAHTIHFTKIELWKSALTPTGAEYKVISSFPLKLNGDHSH</sequence>
<evidence type="ECO:0000256" key="1">
    <source>
        <dbReference type="ARBA" id="ARBA00022801"/>
    </source>
</evidence>
<evidence type="ECO:0000256" key="2">
    <source>
        <dbReference type="HAMAP-Rule" id="MF_01940"/>
    </source>
</evidence>
<dbReference type="GO" id="GO:0008664">
    <property type="term" value="F:RNA 2',3'-cyclic 3'-phosphodiesterase activity"/>
    <property type="evidence" value="ECO:0007669"/>
    <property type="project" value="UniProtKB-EC"/>
</dbReference>
<proteinExistence type="inferred from homology"/>
<comment type="function">
    <text evidence="2">Hydrolyzes RNA 2',3'-cyclic phosphodiester to an RNA 2'-phosphomonoester.</text>
</comment>
<dbReference type="Gene3D" id="3.90.1140.10">
    <property type="entry name" value="Cyclic phosphodiesterase"/>
    <property type="match status" value="1"/>
</dbReference>
<dbReference type="eggNOG" id="COG1514">
    <property type="taxonomic scope" value="Bacteria"/>
</dbReference>
<feature type="short sequence motif" description="HXTX 1" evidence="2">
    <location>
        <begin position="40"/>
        <end position="43"/>
    </location>
</feature>
<dbReference type="SUPFAM" id="SSF55144">
    <property type="entry name" value="LigT-like"/>
    <property type="match status" value="1"/>
</dbReference>
<dbReference type="InterPro" id="IPR014051">
    <property type="entry name" value="Phosphoesterase_HXTX"/>
</dbReference>
<organism evidence="4 5">
    <name type="scientific">Sporocytophaga myxococcoides</name>
    <dbReference type="NCBI Taxonomy" id="153721"/>
    <lineage>
        <taxon>Bacteria</taxon>
        <taxon>Pseudomonadati</taxon>
        <taxon>Bacteroidota</taxon>
        <taxon>Cytophagia</taxon>
        <taxon>Cytophagales</taxon>
        <taxon>Cytophagaceae</taxon>
        <taxon>Sporocytophaga</taxon>
    </lineage>
</organism>
<comment type="similarity">
    <text evidence="2">Belongs to the 2H phosphoesterase superfamily. ThpR family.</text>
</comment>
<evidence type="ECO:0000259" key="3">
    <source>
        <dbReference type="Pfam" id="PF02834"/>
    </source>
</evidence>
<comment type="caution">
    <text evidence="2">Lacks conserved residue(s) required for the propagation of feature annotation.</text>
</comment>
<dbReference type="OrthoDB" id="9789350at2"/>
<dbReference type="InterPro" id="IPR009097">
    <property type="entry name" value="Cyclic_Pdiesterase"/>
</dbReference>
<gene>
    <name evidence="4" type="ORF">MYP_1862</name>
</gene>
<dbReference type="PANTHER" id="PTHR35561">
    <property type="entry name" value="RNA 2',3'-CYCLIC PHOSPHODIESTERASE"/>
    <property type="match status" value="1"/>
</dbReference>
<comment type="caution">
    <text evidence="4">The sequence shown here is derived from an EMBL/GenBank/DDBJ whole genome shotgun (WGS) entry which is preliminary data.</text>
</comment>
<dbReference type="PANTHER" id="PTHR35561:SF1">
    <property type="entry name" value="RNA 2',3'-CYCLIC PHOSPHODIESTERASE"/>
    <property type="match status" value="1"/>
</dbReference>
<dbReference type="HAMAP" id="MF_01940">
    <property type="entry name" value="RNA_CPDase"/>
    <property type="match status" value="1"/>
</dbReference>
<protein>
    <recommendedName>
        <fullName evidence="2">RNA 2',3'-cyclic phosphodiesterase</fullName>
        <shortName evidence="2">RNA 2',3'-CPDase</shortName>
        <ecNumber evidence="2">3.1.4.58</ecNumber>
    </recommendedName>
</protein>
<evidence type="ECO:0000313" key="5">
    <source>
        <dbReference type="Proteomes" id="UP000030185"/>
    </source>
</evidence>
<comment type="catalytic activity">
    <reaction evidence="2">
        <text>a 3'-end 2',3'-cyclophospho-ribonucleotide-RNA + H2O = a 3'-end 2'-phospho-ribonucleotide-RNA + H(+)</text>
        <dbReference type="Rhea" id="RHEA:11828"/>
        <dbReference type="Rhea" id="RHEA-COMP:10464"/>
        <dbReference type="Rhea" id="RHEA-COMP:17353"/>
        <dbReference type="ChEBI" id="CHEBI:15377"/>
        <dbReference type="ChEBI" id="CHEBI:15378"/>
        <dbReference type="ChEBI" id="CHEBI:83064"/>
        <dbReference type="ChEBI" id="CHEBI:173113"/>
        <dbReference type="EC" id="3.1.4.58"/>
    </reaction>
</comment>
<feature type="active site" description="Proton acceptor" evidence="2">
    <location>
        <position position="120"/>
    </location>
</feature>
<dbReference type="STRING" id="153721.MYP_1862"/>
<accession>A0A098LDU9</accession>
<dbReference type="NCBIfam" id="TIGR02258">
    <property type="entry name" value="2_5_ligase"/>
    <property type="match status" value="1"/>
</dbReference>